<feature type="transmembrane region" description="Helical" evidence="1">
    <location>
        <begin position="84"/>
        <end position="108"/>
    </location>
</feature>
<keyword evidence="3" id="KW-1185">Reference proteome</keyword>
<evidence type="ECO:0000313" key="2">
    <source>
        <dbReference type="EMBL" id="QGP92308.1"/>
    </source>
</evidence>
<evidence type="ECO:0000313" key="3">
    <source>
        <dbReference type="Proteomes" id="UP000425916"/>
    </source>
</evidence>
<proteinExistence type="predicted"/>
<gene>
    <name evidence="2" type="ORF">MGLY_16810</name>
</gene>
<sequence length="159" mass="17574">MKIPFIAWLLQGLPEAIGIAAVMYAVAGYGLPWRSILPTGLIFGVFFYLIRWLPIAFGINTLFNFLFTILVFKKVTSCNLAVAIRSGITALVTVVAGEILFVQFVIFASGFKLEDIYSHIWMRVLAGWPNVVLLLLVAVVSNKIFNRRMGKGAGQAGEY</sequence>
<evidence type="ECO:0000256" key="1">
    <source>
        <dbReference type="SAM" id="Phobius"/>
    </source>
</evidence>
<feature type="transmembrane region" description="Helical" evidence="1">
    <location>
        <begin position="120"/>
        <end position="141"/>
    </location>
</feature>
<accession>A0A6I5ZRE1</accession>
<dbReference type="RefSeq" id="WP_156272987.1">
    <property type="nucleotide sequence ID" value="NZ_CP046244.1"/>
</dbReference>
<keyword evidence="1" id="KW-1133">Transmembrane helix</keyword>
<keyword evidence="1" id="KW-0472">Membrane</keyword>
<reference evidence="2 3" key="1">
    <citation type="submission" date="2019-11" db="EMBL/GenBank/DDBJ databases">
        <title>Genome sequence of Moorella glycerini DSM11254.</title>
        <authorList>
            <person name="Poehlein A."/>
            <person name="Boeer T."/>
            <person name="Daniel R."/>
        </authorList>
    </citation>
    <scope>NUCLEOTIDE SEQUENCE [LARGE SCALE GENOMIC DNA]</scope>
    <source>
        <strain evidence="2 3">DSM 11254</strain>
    </source>
</reference>
<dbReference type="AlphaFoldDB" id="A0A6I5ZRE1"/>
<protein>
    <submittedName>
        <fullName evidence="2">Uncharacterized protein</fullName>
    </submittedName>
</protein>
<name>A0A6I5ZRE1_9FIRM</name>
<organism evidence="2 3">
    <name type="scientific">Neomoorella glycerini</name>
    <dbReference type="NCBI Taxonomy" id="55779"/>
    <lineage>
        <taxon>Bacteria</taxon>
        <taxon>Bacillati</taxon>
        <taxon>Bacillota</taxon>
        <taxon>Clostridia</taxon>
        <taxon>Neomoorellales</taxon>
        <taxon>Neomoorellaceae</taxon>
        <taxon>Neomoorella</taxon>
    </lineage>
</organism>
<dbReference type="OrthoDB" id="1797780at2"/>
<keyword evidence="1" id="KW-0812">Transmembrane</keyword>
<dbReference type="Proteomes" id="UP000425916">
    <property type="component" value="Chromosome"/>
</dbReference>
<feature type="transmembrane region" description="Helical" evidence="1">
    <location>
        <begin position="52"/>
        <end position="72"/>
    </location>
</feature>
<feature type="transmembrane region" description="Helical" evidence="1">
    <location>
        <begin position="12"/>
        <end position="32"/>
    </location>
</feature>
<dbReference type="EMBL" id="CP046244">
    <property type="protein sequence ID" value="QGP92308.1"/>
    <property type="molecule type" value="Genomic_DNA"/>
</dbReference>